<proteinExistence type="predicted"/>
<dbReference type="Gramene" id="TVU09101">
    <property type="protein sequence ID" value="TVU09101"/>
    <property type="gene ID" value="EJB05_42542"/>
</dbReference>
<reference evidence="2 3" key="1">
    <citation type="journal article" date="2019" name="Sci. Rep.">
        <title>A high-quality genome of Eragrostis curvula grass provides insights into Poaceae evolution and supports new strategies to enhance forage quality.</title>
        <authorList>
            <person name="Carballo J."/>
            <person name="Santos B.A.C.M."/>
            <person name="Zappacosta D."/>
            <person name="Garbus I."/>
            <person name="Selva J.P."/>
            <person name="Gallo C.A."/>
            <person name="Diaz A."/>
            <person name="Albertini E."/>
            <person name="Caccamo M."/>
            <person name="Echenique V."/>
        </authorList>
    </citation>
    <scope>NUCLEOTIDE SEQUENCE [LARGE SCALE GENOMIC DNA]</scope>
    <source>
        <strain evidence="3">cv. Victoria</strain>
        <tissue evidence="2">Leaf</tissue>
    </source>
</reference>
<dbReference type="Proteomes" id="UP000324897">
    <property type="component" value="Chromosome 3"/>
</dbReference>
<organism evidence="2 3">
    <name type="scientific">Eragrostis curvula</name>
    <name type="common">weeping love grass</name>
    <dbReference type="NCBI Taxonomy" id="38414"/>
    <lineage>
        <taxon>Eukaryota</taxon>
        <taxon>Viridiplantae</taxon>
        <taxon>Streptophyta</taxon>
        <taxon>Embryophyta</taxon>
        <taxon>Tracheophyta</taxon>
        <taxon>Spermatophyta</taxon>
        <taxon>Magnoliopsida</taxon>
        <taxon>Liliopsida</taxon>
        <taxon>Poales</taxon>
        <taxon>Poaceae</taxon>
        <taxon>PACMAD clade</taxon>
        <taxon>Chloridoideae</taxon>
        <taxon>Eragrostideae</taxon>
        <taxon>Eragrostidinae</taxon>
        <taxon>Eragrostis</taxon>
    </lineage>
</organism>
<sequence>MPLERNTEDESKSESLRARGAAPLLVAGRGLGGLRLRGPQSSRPDVDLHDEKLQMEDQVVGASNHCCGYFSNQRPIFLEDLFRQDSETAMYRLNRDDRELSLAKALRHPDDLLRKVTPNTVEMSYSWLINRLMLYQGLSMRMRAHYLKL</sequence>
<protein>
    <submittedName>
        <fullName evidence="2">Uncharacterized protein</fullName>
    </submittedName>
</protein>
<gene>
    <name evidence="2" type="ORF">EJB05_42542</name>
</gene>
<dbReference type="AlphaFoldDB" id="A0A5J9TEQ2"/>
<dbReference type="EMBL" id="RWGY01000039">
    <property type="protein sequence ID" value="TVU09101.1"/>
    <property type="molecule type" value="Genomic_DNA"/>
</dbReference>
<keyword evidence="3" id="KW-1185">Reference proteome</keyword>
<comment type="caution">
    <text evidence="2">The sequence shown here is derived from an EMBL/GenBank/DDBJ whole genome shotgun (WGS) entry which is preliminary data.</text>
</comment>
<feature type="region of interest" description="Disordered" evidence="1">
    <location>
        <begin position="1"/>
        <end position="21"/>
    </location>
</feature>
<feature type="non-terminal residue" evidence="2">
    <location>
        <position position="1"/>
    </location>
</feature>
<evidence type="ECO:0000313" key="3">
    <source>
        <dbReference type="Proteomes" id="UP000324897"/>
    </source>
</evidence>
<accession>A0A5J9TEQ2</accession>
<evidence type="ECO:0000313" key="2">
    <source>
        <dbReference type="EMBL" id="TVU09101.1"/>
    </source>
</evidence>
<evidence type="ECO:0000256" key="1">
    <source>
        <dbReference type="SAM" id="MobiDB-lite"/>
    </source>
</evidence>
<feature type="compositionally biased region" description="Basic and acidic residues" evidence="1">
    <location>
        <begin position="1"/>
        <end position="17"/>
    </location>
</feature>
<name>A0A5J9TEQ2_9POAL</name>